<evidence type="ECO:0000256" key="4">
    <source>
        <dbReference type="ARBA" id="ARBA00023157"/>
    </source>
</evidence>
<keyword evidence="6" id="KW-0732">Signal</keyword>
<evidence type="ECO:0000256" key="3">
    <source>
        <dbReference type="ARBA" id="ARBA00022748"/>
    </source>
</evidence>
<dbReference type="InterPro" id="IPR050553">
    <property type="entry name" value="Thioredoxin_ResA/DsbE_sf"/>
</dbReference>
<evidence type="ECO:0000256" key="5">
    <source>
        <dbReference type="ARBA" id="ARBA00023284"/>
    </source>
</evidence>
<evidence type="ECO:0000313" key="8">
    <source>
        <dbReference type="EMBL" id="MFC5566251.1"/>
    </source>
</evidence>
<keyword evidence="5" id="KW-0676">Redox-active center</keyword>
<dbReference type="EMBL" id="JBHSNA010000004">
    <property type="protein sequence ID" value="MFC5566251.1"/>
    <property type="molecule type" value="Genomic_DNA"/>
</dbReference>
<comment type="similarity">
    <text evidence="2">Belongs to the thioredoxin family. DsbE subfamily.</text>
</comment>
<dbReference type="NCBIfam" id="TIGR00385">
    <property type="entry name" value="dsbE"/>
    <property type="match status" value="1"/>
</dbReference>
<comment type="subcellular location">
    <subcellularLocation>
        <location evidence="1">Cell envelope</location>
    </subcellularLocation>
</comment>
<dbReference type="InterPro" id="IPR036249">
    <property type="entry name" value="Thioredoxin-like_sf"/>
</dbReference>
<dbReference type="InterPro" id="IPR013766">
    <property type="entry name" value="Thioredoxin_domain"/>
</dbReference>
<dbReference type="RefSeq" id="WP_209839235.1">
    <property type="nucleotide sequence ID" value="NZ_JAGGJP010000004.1"/>
</dbReference>
<evidence type="ECO:0000256" key="6">
    <source>
        <dbReference type="SAM" id="SignalP"/>
    </source>
</evidence>
<feature type="domain" description="Thioredoxin" evidence="7">
    <location>
        <begin position="38"/>
        <end position="175"/>
    </location>
</feature>
<dbReference type="PANTHER" id="PTHR42852">
    <property type="entry name" value="THIOL:DISULFIDE INTERCHANGE PROTEIN DSBE"/>
    <property type="match status" value="1"/>
</dbReference>
<name>A0ABW0SBH7_9RHOB</name>
<dbReference type="PROSITE" id="PS00194">
    <property type="entry name" value="THIOREDOXIN_1"/>
    <property type="match status" value="1"/>
</dbReference>
<protein>
    <submittedName>
        <fullName evidence="8">DsbE family thiol:disulfide interchange protein</fullName>
    </submittedName>
</protein>
<proteinExistence type="inferred from homology"/>
<organism evidence="8 9">
    <name type="scientific">Rubellimicrobium aerolatum</name>
    <dbReference type="NCBI Taxonomy" id="490979"/>
    <lineage>
        <taxon>Bacteria</taxon>
        <taxon>Pseudomonadati</taxon>
        <taxon>Pseudomonadota</taxon>
        <taxon>Alphaproteobacteria</taxon>
        <taxon>Rhodobacterales</taxon>
        <taxon>Roseobacteraceae</taxon>
        <taxon>Rubellimicrobium</taxon>
    </lineage>
</organism>
<dbReference type="InterPro" id="IPR017937">
    <property type="entry name" value="Thioredoxin_CS"/>
</dbReference>
<dbReference type="InterPro" id="IPR013740">
    <property type="entry name" value="Redoxin"/>
</dbReference>
<feature type="chain" id="PRO_5045928233" evidence="6">
    <location>
        <begin position="17"/>
        <end position="181"/>
    </location>
</feature>
<evidence type="ECO:0000256" key="1">
    <source>
        <dbReference type="ARBA" id="ARBA00004196"/>
    </source>
</evidence>
<evidence type="ECO:0000259" key="7">
    <source>
        <dbReference type="PROSITE" id="PS51352"/>
    </source>
</evidence>
<keyword evidence="9" id="KW-1185">Reference proteome</keyword>
<accession>A0ABW0SBH7</accession>
<dbReference type="Gene3D" id="3.40.30.10">
    <property type="entry name" value="Glutaredoxin"/>
    <property type="match status" value="1"/>
</dbReference>
<dbReference type="Pfam" id="PF08534">
    <property type="entry name" value="Redoxin"/>
    <property type="match status" value="1"/>
</dbReference>
<dbReference type="PANTHER" id="PTHR42852:SF6">
    <property type="entry name" value="THIOL:DISULFIDE INTERCHANGE PROTEIN DSBE"/>
    <property type="match status" value="1"/>
</dbReference>
<gene>
    <name evidence="8" type="ORF">ACFPOC_07430</name>
</gene>
<evidence type="ECO:0000256" key="2">
    <source>
        <dbReference type="ARBA" id="ARBA00007758"/>
    </source>
</evidence>
<reference evidence="9" key="1">
    <citation type="journal article" date="2019" name="Int. J. Syst. Evol. Microbiol.">
        <title>The Global Catalogue of Microorganisms (GCM) 10K type strain sequencing project: providing services to taxonomists for standard genome sequencing and annotation.</title>
        <authorList>
            <consortium name="The Broad Institute Genomics Platform"/>
            <consortium name="The Broad Institute Genome Sequencing Center for Infectious Disease"/>
            <person name="Wu L."/>
            <person name="Ma J."/>
        </authorList>
    </citation>
    <scope>NUCLEOTIDE SEQUENCE [LARGE SCALE GENOMIC DNA]</scope>
    <source>
        <strain evidence="9">KACC 11588</strain>
    </source>
</reference>
<dbReference type="Proteomes" id="UP001596056">
    <property type="component" value="Unassembled WGS sequence"/>
</dbReference>
<feature type="signal peptide" evidence="6">
    <location>
        <begin position="1"/>
        <end position="16"/>
    </location>
</feature>
<keyword evidence="3" id="KW-0201">Cytochrome c-type biogenesis</keyword>
<comment type="caution">
    <text evidence="8">The sequence shown here is derived from an EMBL/GenBank/DDBJ whole genome shotgun (WGS) entry which is preliminary data.</text>
</comment>
<sequence>MAKVSPLVLIPPLAFAALAGLFAGGMLTGAGQQELPSALVGQVAPGLPSDAIPGYPTLDPAVLTDERPKLVNFFASWCAPCRLEHPVLVDLAAEGIPIYGIAARDEPARSAAFLDELGNPYAAVGADLQNRLGVDWGTYGVPETFVLAGDGTIIDRLPFPLTPELVDSRLRPALARAERTE</sequence>
<keyword evidence="4" id="KW-1015">Disulfide bond</keyword>
<dbReference type="SUPFAM" id="SSF52833">
    <property type="entry name" value="Thioredoxin-like"/>
    <property type="match status" value="1"/>
</dbReference>
<dbReference type="InterPro" id="IPR004799">
    <property type="entry name" value="Periplasmic_diS_OxRdtase_DsbE"/>
</dbReference>
<dbReference type="PROSITE" id="PS51352">
    <property type="entry name" value="THIOREDOXIN_2"/>
    <property type="match status" value="1"/>
</dbReference>
<evidence type="ECO:0000313" key="9">
    <source>
        <dbReference type="Proteomes" id="UP001596056"/>
    </source>
</evidence>